<evidence type="ECO:0000256" key="1">
    <source>
        <dbReference type="SAM" id="MobiDB-lite"/>
    </source>
</evidence>
<organism evidence="2 3">
    <name type="scientific">Morus notabilis</name>
    <dbReference type="NCBI Taxonomy" id="981085"/>
    <lineage>
        <taxon>Eukaryota</taxon>
        <taxon>Viridiplantae</taxon>
        <taxon>Streptophyta</taxon>
        <taxon>Embryophyta</taxon>
        <taxon>Tracheophyta</taxon>
        <taxon>Spermatophyta</taxon>
        <taxon>Magnoliopsida</taxon>
        <taxon>eudicotyledons</taxon>
        <taxon>Gunneridae</taxon>
        <taxon>Pentapetalae</taxon>
        <taxon>rosids</taxon>
        <taxon>fabids</taxon>
        <taxon>Rosales</taxon>
        <taxon>Moraceae</taxon>
        <taxon>Moreae</taxon>
        <taxon>Morus</taxon>
    </lineage>
</organism>
<gene>
    <name evidence="2" type="ORF">L484_022988</name>
</gene>
<evidence type="ECO:0000313" key="3">
    <source>
        <dbReference type="Proteomes" id="UP000030645"/>
    </source>
</evidence>
<feature type="region of interest" description="Disordered" evidence="1">
    <location>
        <begin position="121"/>
        <end position="149"/>
    </location>
</feature>
<reference evidence="3" key="1">
    <citation type="submission" date="2013-01" db="EMBL/GenBank/DDBJ databases">
        <title>Draft Genome Sequence of a Mulberry Tree, Morus notabilis C.K. Schneid.</title>
        <authorList>
            <person name="He N."/>
            <person name="Zhao S."/>
        </authorList>
    </citation>
    <scope>NUCLEOTIDE SEQUENCE</scope>
</reference>
<evidence type="ECO:0000313" key="2">
    <source>
        <dbReference type="EMBL" id="EXB94881.1"/>
    </source>
</evidence>
<dbReference type="Proteomes" id="UP000030645">
    <property type="component" value="Unassembled WGS sequence"/>
</dbReference>
<proteinExistence type="predicted"/>
<name>W9S9C7_9ROSA</name>
<protein>
    <submittedName>
        <fullName evidence="2">Uncharacterized protein</fullName>
    </submittedName>
</protein>
<feature type="region of interest" description="Disordered" evidence="1">
    <location>
        <begin position="184"/>
        <end position="204"/>
    </location>
</feature>
<dbReference type="AlphaFoldDB" id="W9S9C7"/>
<keyword evidence="3" id="KW-1185">Reference proteome</keyword>
<sequence>MKPKVAEGFKGARTSRWCMEVEDDELKSLDDVDTTCAEHIDKEINSTNNVDTAWPQGEIRNNCSWRQTKGIEELVFRNNSIIEETVGERSNNACGRNYCMVYNRFDAINLIKTYMEDESSEEGVESSIQGQDDKIGPKPNLSGLVGQSPGLPNSGYEFRPNCAFSETVNRKEFQEGDWAIQGLVDSSAEENSSESERDDGSIEEIQETQQEEQYAGLEEVKLILSDSQANSDIKDQFGVFRITVLLCCLPIPPNWGPTPFRFENIWLEHKRFKKDLEVWWREETGQGWAGYKFMRKLKNMRGQLKIWNKEVFGDTRVEKLIKSKIIAEIDRVEGSPEWSTELDEERVKLKDEVEI</sequence>
<dbReference type="EMBL" id="KE345183">
    <property type="protein sequence ID" value="EXB94881.1"/>
    <property type="molecule type" value="Genomic_DNA"/>
</dbReference>
<accession>W9S9C7</accession>